<protein>
    <submittedName>
        <fullName evidence="4">WYL domain-containing protein</fullName>
    </submittedName>
</protein>
<name>A0ABS0B3B8_9GAMM</name>
<feature type="domain" description="WYL" evidence="1">
    <location>
        <begin position="121"/>
        <end position="188"/>
    </location>
</feature>
<accession>A0ABS0B3B8</accession>
<gene>
    <name evidence="4" type="ORF">IU514_02895</name>
</gene>
<dbReference type="RefSeq" id="WP_194929589.1">
    <property type="nucleotide sequence ID" value="NZ_JADLZT010000002.1"/>
</dbReference>
<proteinExistence type="predicted"/>
<dbReference type="InterPro" id="IPR026881">
    <property type="entry name" value="WYL_dom"/>
</dbReference>
<evidence type="ECO:0000313" key="5">
    <source>
        <dbReference type="Proteomes" id="UP001429984"/>
    </source>
</evidence>
<dbReference type="Pfam" id="PF26109">
    <property type="entry name" value="WHD_BrxR"/>
    <property type="match status" value="1"/>
</dbReference>
<dbReference type="InterPro" id="IPR059019">
    <property type="entry name" value="WHD_CapW"/>
</dbReference>
<dbReference type="InterPro" id="IPR059020">
    <property type="entry name" value="CapW_CTD"/>
</dbReference>
<dbReference type="PROSITE" id="PS52050">
    <property type="entry name" value="WYL"/>
    <property type="match status" value="1"/>
</dbReference>
<dbReference type="InterPro" id="IPR016634">
    <property type="entry name" value="CapW-like"/>
</dbReference>
<dbReference type="EMBL" id="JADLZT010000002">
    <property type="protein sequence ID" value="MBF6022969.1"/>
    <property type="molecule type" value="Genomic_DNA"/>
</dbReference>
<evidence type="ECO:0000259" key="1">
    <source>
        <dbReference type="Pfam" id="PF13280"/>
    </source>
</evidence>
<reference evidence="4 5" key="1">
    <citation type="submission" date="2020-11" db="EMBL/GenBank/DDBJ databases">
        <title>Draft Genome Sequence and Secondary Metabolite Biosynthetic Potential of the Lysobacter niastensis Type strain DSM 18481.</title>
        <authorList>
            <person name="Turrini P."/>
            <person name="Artuso I."/>
            <person name="Tescari M."/>
            <person name="Lugli G.A."/>
            <person name="Frangipani E."/>
            <person name="Ventura M."/>
            <person name="Visca P."/>
        </authorList>
    </citation>
    <scope>NUCLEOTIDE SEQUENCE [LARGE SCALE GENOMIC DNA]</scope>
    <source>
        <strain evidence="4 5">DSM 18481</strain>
    </source>
</reference>
<dbReference type="Pfam" id="PF26107">
    <property type="entry name" value="BrxR_CTD"/>
    <property type="match status" value="1"/>
</dbReference>
<sequence length="298" mass="33766">MSTDRLAKLTQAQRDRLAFIELRLRFIDEFRRQDLVTRFGIQAAAATRDIAQYKEMAPRNMEYDTKGKVYVRASWFRPIFDFSAERVLTWLSQGYGDGEPIRWKGAVAHEGTSLPGNIDLEILSVLTRAIHQGAAVEVAYRALSSGLTTREIVPFALADGGVRWHVRAFDRRSGEFRDFALGRLADARIVPGAVADHERPDQDIQWNRITELELVPHPANVQHPDTIEAEYGMDGGALKVRARAAMTGYLLRRWNVDCTEDHSLKGGEHHLWLRNRQALYGVTNLVLAPGYGEPSKEW</sequence>
<keyword evidence="5" id="KW-1185">Reference proteome</keyword>
<feature type="domain" description="DNA-binding transcriptional repressor CapW C-terminal dimerisation" evidence="2">
    <location>
        <begin position="210"/>
        <end position="278"/>
    </location>
</feature>
<evidence type="ECO:0000259" key="2">
    <source>
        <dbReference type="Pfam" id="PF26107"/>
    </source>
</evidence>
<dbReference type="Proteomes" id="UP001429984">
    <property type="component" value="Unassembled WGS sequence"/>
</dbReference>
<evidence type="ECO:0000259" key="3">
    <source>
        <dbReference type="Pfam" id="PF26109"/>
    </source>
</evidence>
<comment type="caution">
    <text evidence="4">The sequence shown here is derived from an EMBL/GenBank/DDBJ whole genome shotgun (WGS) entry which is preliminary data.</text>
</comment>
<dbReference type="Pfam" id="PF13280">
    <property type="entry name" value="WYL"/>
    <property type="match status" value="1"/>
</dbReference>
<feature type="domain" description="DNA-binding transcriptional repressor CapW winged helix-turn-helix" evidence="3">
    <location>
        <begin position="13"/>
        <end position="92"/>
    </location>
</feature>
<organism evidence="4 5">
    <name type="scientific">Lysobacter niastensis</name>
    <dbReference type="NCBI Taxonomy" id="380629"/>
    <lineage>
        <taxon>Bacteria</taxon>
        <taxon>Pseudomonadati</taxon>
        <taxon>Pseudomonadota</taxon>
        <taxon>Gammaproteobacteria</taxon>
        <taxon>Lysobacterales</taxon>
        <taxon>Lysobacteraceae</taxon>
        <taxon>Lysobacter</taxon>
    </lineage>
</organism>
<dbReference type="PIRSF" id="PIRSF015558">
    <property type="entry name" value="Txn_reg_DeoR_prd"/>
    <property type="match status" value="1"/>
</dbReference>
<evidence type="ECO:0000313" key="4">
    <source>
        <dbReference type="EMBL" id="MBF6022969.1"/>
    </source>
</evidence>